<dbReference type="InterPro" id="IPR002641">
    <property type="entry name" value="PNPLA_dom"/>
</dbReference>
<feature type="active site" description="Proton acceptor" evidence="4">
    <location>
        <position position="202"/>
    </location>
</feature>
<dbReference type="EMBL" id="JARKIE010000064">
    <property type="protein sequence ID" value="KAJ7690552.1"/>
    <property type="molecule type" value="Genomic_DNA"/>
</dbReference>
<dbReference type="GO" id="GO:0016042">
    <property type="term" value="P:lipid catabolic process"/>
    <property type="evidence" value="ECO:0007669"/>
    <property type="project" value="UniProtKB-UniRule"/>
</dbReference>
<evidence type="ECO:0000313" key="7">
    <source>
        <dbReference type="Proteomes" id="UP001221757"/>
    </source>
</evidence>
<feature type="domain" description="PNPLA" evidence="5">
    <location>
        <begin position="12"/>
        <end position="215"/>
    </location>
</feature>
<name>A0AAD7DHS6_MYCRO</name>
<dbReference type="InterPro" id="IPR016035">
    <property type="entry name" value="Acyl_Trfase/lysoPLipase"/>
</dbReference>
<comment type="caution">
    <text evidence="6">The sequence shown here is derived from an EMBL/GenBank/DDBJ whole genome shotgun (WGS) entry which is preliminary data.</text>
</comment>
<evidence type="ECO:0000256" key="2">
    <source>
        <dbReference type="ARBA" id="ARBA00022963"/>
    </source>
</evidence>
<dbReference type="CDD" id="cd07216">
    <property type="entry name" value="Pat17_PNPLA8_PNPLA9_like3"/>
    <property type="match status" value="1"/>
</dbReference>
<evidence type="ECO:0000256" key="4">
    <source>
        <dbReference type="PROSITE-ProRule" id="PRU01161"/>
    </source>
</evidence>
<reference evidence="6" key="1">
    <citation type="submission" date="2023-03" db="EMBL/GenBank/DDBJ databases">
        <title>Massive genome expansion in bonnet fungi (Mycena s.s.) driven by repeated elements and novel gene families across ecological guilds.</title>
        <authorList>
            <consortium name="Lawrence Berkeley National Laboratory"/>
            <person name="Harder C.B."/>
            <person name="Miyauchi S."/>
            <person name="Viragh M."/>
            <person name="Kuo A."/>
            <person name="Thoen E."/>
            <person name="Andreopoulos B."/>
            <person name="Lu D."/>
            <person name="Skrede I."/>
            <person name="Drula E."/>
            <person name="Henrissat B."/>
            <person name="Morin E."/>
            <person name="Kohler A."/>
            <person name="Barry K."/>
            <person name="LaButti K."/>
            <person name="Morin E."/>
            <person name="Salamov A."/>
            <person name="Lipzen A."/>
            <person name="Mereny Z."/>
            <person name="Hegedus B."/>
            <person name="Baldrian P."/>
            <person name="Stursova M."/>
            <person name="Weitz H."/>
            <person name="Taylor A."/>
            <person name="Grigoriev I.V."/>
            <person name="Nagy L.G."/>
            <person name="Martin F."/>
            <person name="Kauserud H."/>
        </authorList>
    </citation>
    <scope>NUCLEOTIDE SEQUENCE</scope>
    <source>
        <strain evidence="6">CBHHK067</strain>
    </source>
</reference>
<keyword evidence="7" id="KW-1185">Reference proteome</keyword>
<gene>
    <name evidence="6" type="ORF">B0H17DRAFT_1169271</name>
</gene>
<feature type="active site" description="Nucleophile" evidence="4">
    <location>
        <position position="58"/>
    </location>
</feature>
<protein>
    <submittedName>
        <fullName evidence="6">FabD/lysophospholipase-like protein</fullName>
    </submittedName>
</protein>
<dbReference type="Gene3D" id="3.40.1090.10">
    <property type="entry name" value="Cytosolic phospholipase A2 catalytic domain"/>
    <property type="match status" value="1"/>
</dbReference>
<keyword evidence="3 4" id="KW-0443">Lipid metabolism</keyword>
<keyword evidence="2 4" id="KW-0442">Lipid degradation</keyword>
<dbReference type="PANTHER" id="PTHR24185:SF1">
    <property type="entry name" value="CALCIUM-INDEPENDENT PHOSPHOLIPASE A2-GAMMA"/>
    <property type="match status" value="1"/>
</dbReference>
<feature type="short sequence motif" description="DGA/G" evidence="4">
    <location>
        <begin position="202"/>
        <end position="204"/>
    </location>
</feature>
<dbReference type="Pfam" id="PF01734">
    <property type="entry name" value="Patatin"/>
    <property type="match status" value="1"/>
</dbReference>
<dbReference type="GO" id="GO:0016020">
    <property type="term" value="C:membrane"/>
    <property type="evidence" value="ECO:0007669"/>
    <property type="project" value="TreeGrafter"/>
</dbReference>
<evidence type="ECO:0000256" key="1">
    <source>
        <dbReference type="ARBA" id="ARBA00022801"/>
    </source>
</evidence>
<evidence type="ECO:0000256" key="3">
    <source>
        <dbReference type="ARBA" id="ARBA00023098"/>
    </source>
</evidence>
<dbReference type="GO" id="GO:0047499">
    <property type="term" value="F:calcium-independent phospholipase A2 activity"/>
    <property type="evidence" value="ECO:0007669"/>
    <property type="project" value="TreeGrafter"/>
</dbReference>
<keyword evidence="1 4" id="KW-0378">Hydrolase</keyword>
<feature type="short sequence motif" description="GXGXXG" evidence="4">
    <location>
        <begin position="16"/>
        <end position="21"/>
    </location>
</feature>
<feature type="short sequence motif" description="GXSXG" evidence="4">
    <location>
        <begin position="56"/>
        <end position="60"/>
    </location>
</feature>
<dbReference type="GO" id="GO:0019369">
    <property type="term" value="P:arachidonate metabolic process"/>
    <property type="evidence" value="ECO:0007669"/>
    <property type="project" value="TreeGrafter"/>
</dbReference>
<dbReference type="PANTHER" id="PTHR24185">
    <property type="entry name" value="CALCIUM-INDEPENDENT PHOSPHOLIPASE A2-GAMMA"/>
    <property type="match status" value="1"/>
</dbReference>
<dbReference type="Proteomes" id="UP001221757">
    <property type="component" value="Unassembled WGS sequence"/>
</dbReference>
<proteinExistence type="predicted"/>
<dbReference type="PROSITE" id="PS51635">
    <property type="entry name" value="PNPLA"/>
    <property type="match status" value="1"/>
</dbReference>
<accession>A0AAD7DHS6</accession>
<sequence length="333" mass="36949">MAQSENSGLRLLSFDGGGIRGLSSLVILRAIMYRIQAAKKLKALPRPCEYFHLIGGTSTGGLIALMLGRLRMTVDEAISAYNKLAQDVFKNTKRLDQDGTFKASRLEAAIKKIVQDYTTTKNMNEPMEDPGQEDAICRTFVCARSARNLRANTPVLFRTYKNDEESVASCAIWEAARATSAAPTLFKRIEIDTGASSEPYIDGGVGCNNPTDIVLAEAKVLIGTGQMKPASIPRPWIFQNIIPTHVARAMVALTTDCETTNQAMLKRYAGTRGVYFRFNVEQGMQDIKLAEWERLSDVTAHTTQYLKEETVKQQLAEVMNVLKEELHTNMNIC</sequence>
<evidence type="ECO:0000313" key="6">
    <source>
        <dbReference type="EMBL" id="KAJ7690552.1"/>
    </source>
</evidence>
<evidence type="ECO:0000259" key="5">
    <source>
        <dbReference type="PROSITE" id="PS51635"/>
    </source>
</evidence>
<dbReference type="SUPFAM" id="SSF52151">
    <property type="entry name" value="FabD/lysophospholipase-like"/>
    <property type="match status" value="1"/>
</dbReference>
<dbReference type="GO" id="GO:0046486">
    <property type="term" value="P:glycerolipid metabolic process"/>
    <property type="evidence" value="ECO:0007669"/>
    <property type="project" value="UniProtKB-ARBA"/>
</dbReference>
<organism evidence="6 7">
    <name type="scientific">Mycena rosella</name>
    <name type="common">Pink bonnet</name>
    <name type="synonym">Agaricus rosellus</name>
    <dbReference type="NCBI Taxonomy" id="1033263"/>
    <lineage>
        <taxon>Eukaryota</taxon>
        <taxon>Fungi</taxon>
        <taxon>Dikarya</taxon>
        <taxon>Basidiomycota</taxon>
        <taxon>Agaricomycotina</taxon>
        <taxon>Agaricomycetes</taxon>
        <taxon>Agaricomycetidae</taxon>
        <taxon>Agaricales</taxon>
        <taxon>Marasmiineae</taxon>
        <taxon>Mycenaceae</taxon>
        <taxon>Mycena</taxon>
    </lineage>
</organism>
<dbReference type="AlphaFoldDB" id="A0AAD7DHS6"/>